<sequence>MILLSTPSFSRPMPKYNPLSGQLEKTWGILMPKIVHKKFIKKISKRY</sequence>
<organism evidence="1">
    <name type="scientific">Siphoviridae sp. ctBCr48</name>
    <dbReference type="NCBI Taxonomy" id="2827802"/>
    <lineage>
        <taxon>Viruses</taxon>
        <taxon>Duplodnaviria</taxon>
        <taxon>Heunggongvirae</taxon>
        <taxon>Uroviricota</taxon>
        <taxon>Caudoviricetes</taxon>
    </lineage>
</organism>
<protein>
    <submittedName>
        <fullName evidence="1">Uncharacterized protein</fullName>
    </submittedName>
</protein>
<proteinExistence type="predicted"/>
<reference evidence="1" key="1">
    <citation type="journal article" date="2021" name="Proc. Natl. Acad. Sci. U.S.A.">
        <title>A Catalog of Tens of Thousands of Viruses from Human Metagenomes Reveals Hidden Associations with Chronic Diseases.</title>
        <authorList>
            <person name="Tisza M.J."/>
            <person name="Buck C.B."/>
        </authorList>
    </citation>
    <scope>NUCLEOTIDE SEQUENCE</scope>
    <source>
        <strain evidence="1">CtBCr48</strain>
    </source>
</reference>
<name>A0A8S5SHH0_9CAUD</name>
<accession>A0A8S5SHH0</accession>
<evidence type="ECO:0000313" key="1">
    <source>
        <dbReference type="EMBL" id="DAF50283.1"/>
    </source>
</evidence>
<dbReference type="EMBL" id="BK032595">
    <property type="protein sequence ID" value="DAF50283.1"/>
    <property type="molecule type" value="Genomic_DNA"/>
</dbReference>